<proteinExistence type="predicted"/>
<keyword evidence="5 6" id="KW-0472">Membrane</keyword>
<keyword evidence="4 6" id="KW-1133">Transmembrane helix</keyword>
<dbReference type="GO" id="GO:0005886">
    <property type="term" value="C:plasma membrane"/>
    <property type="evidence" value="ECO:0007669"/>
    <property type="project" value="UniProtKB-SubCell"/>
</dbReference>
<evidence type="ECO:0000256" key="3">
    <source>
        <dbReference type="ARBA" id="ARBA00022692"/>
    </source>
</evidence>
<dbReference type="InterPro" id="IPR023845">
    <property type="entry name" value="DUF3817_TM"/>
</dbReference>
<dbReference type="EMBL" id="UFRV01000006">
    <property type="protein sequence ID" value="SUT97539.1"/>
    <property type="molecule type" value="Genomic_DNA"/>
</dbReference>
<gene>
    <name evidence="8" type="ORF">NCTC10308_02489</name>
</gene>
<evidence type="ECO:0000256" key="2">
    <source>
        <dbReference type="ARBA" id="ARBA00022475"/>
    </source>
</evidence>
<protein>
    <submittedName>
        <fullName evidence="8">Integral membrane protein</fullName>
    </submittedName>
</protein>
<keyword evidence="2" id="KW-1003">Cell membrane</keyword>
<dbReference type="Pfam" id="PF12823">
    <property type="entry name" value="DUF3817"/>
    <property type="match status" value="1"/>
</dbReference>
<feature type="transmembrane region" description="Helical" evidence="6">
    <location>
        <begin position="65"/>
        <end position="87"/>
    </location>
</feature>
<evidence type="ECO:0000256" key="5">
    <source>
        <dbReference type="ARBA" id="ARBA00023136"/>
    </source>
</evidence>
<dbReference type="PANTHER" id="PTHR40077:SF1">
    <property type="entry name" value="MEMBRANE PROTEIN"/>
    <property type="match status" value="1"/>
</dbReference>
<reference evidence="8 9" key="1">
    <citation type="submission" date="2018-06" db="EMBL/GenBank/DDBJ databases">
        <authorList>
            <consortium name="Pathogen Informatics"/>
            <person name="Doyle S."/>
        </authorList>
    </citation>
    <scope>NUCLEOTIDE SEQUENCE [LARGE SCALE GENOMIC DNA]</scope>
    <source>
        <strain evidence="8 9">NCTC10308</strain>
    </source>
</reference>
<feature type="transmembrane region" description="Helical" evidence="6">
    <location>
        <begin position="7"/>
        <end position="28"/>
    </location>
</feature>
<comment type="subcellular location">
    <subcellularLocation>
        <location evidence="1">Cell membrane</location>
        <topology evidence="1">Multi-pass membrane protein</topology>
    </subcellularLocation>
</comment>
<evidence type="ECO:0000256" key="1">
    <source>
        <dbReference type="ARBA" id="ARBA00004651"/>
    </source>
</evidence>
<dbReference type="AlphaFoldDB" id="A0A380U6F9"/>
<name>A0A380U6F9_ACIJO</name>
<evidence type="ECO:0000259" key="7">
    <source>
        <dbReference type="Pfam" id="PF12823"/>
    </source>
</evidence>
<dbReference type="PROSITE" id="PS51257">
    <property type="entry name" value="PROKAR_LIPOPROTEIN"/>
    <property type="match status" value="1"/>
</dbReference>
<evidence type="ECO:0000313" key="8">
    <source>
        <dbReference type="EMBL" id="SUT97539.1"/>
    </source>
</evidence>
<accession>A0A380U6F9</accession>
<evidence type="ECO:0000313" key="9">
    <source>
        <dbReference type="Proteomes" id="UP000254227"/>
    </source>
</evidence>
<dbReference type="PANTHER" id="PTHR40077">
    <property type="entry name" value="MEMBRANE PROTEIN-RELATED"/>
    <property type="match status" value="1"/>
</dbReference>
<evidence type="ECO:0000256" key="6">
    <source>
        <dbReference type="SAM" id="Phobius"/>
    </source>
</evidence>
<feature type="transmembrane region" description="Helical" evidence="6">
    <location>
        <begin position="93"/>
        <end position="114"/>
    </location>
</feature>
<feature type="domain" description="DUF3817" evidence="7">
    <location>
        <begin position="33"/>
        <end position="120"/>
    </location>
</feature>
<feature type="transmembrane region" description="Helical" evidence="6">
    <location>
        <begin position="34"/>
        <end position="53"/>
    </location>
</feature>
<evidence type="ECO:0000256" key="4">
    <source>
        <dbReference type="ARBA" id="ARBA00022989"/>
    </source>
</evidence>
<dbReference type="NCBIfam" id="TIGR03954">
    <property type="entry name" value="integ_memb_HG"/>
    <property type="match status" value="1"/>
</dbReference>
<dbReference type="Proteomes" id="UP000254227">
    <property type="component" value="Unassembled WGS sequence"/>
</dbReference>
<keyword evidence="3 6" id="KW-0812">Transmembrane</keyword>
<sequence>MVHDVRVYCGSFLSGSCVHSSFILIDFLTMNIQTLRVVGFLEGISFLLLLFVAMPMKYIFDNPILVKYVGMGHGVLFILFLIVLFVVCEKQKWSLKMFILGLIASILPFGPFVFDAKIKKLEPEQAEA</sequence>
<organism evidence="8 9">
    <name type="scientific">Acinetobacter johnsonii</name>
    <dbReference type="NCBI Taxonomy" id="40214"/>
    <lineage>
        <taxon>Bacteria</taxon>
        <taxon>Pseudomonadati</taxon>
        <taxon>Pseudomonadota</taxon>
        <taxon>Gammaproteobacteria</taxon>
        <taxon>Moraxellales</taxon>
        <taxon>Moraxellaceae</taxon>
        <taxon>Acinetobacter</taxon>
    </lineage>
</organism>